<name>A0A292PJS5_9PEZI</name>
<protein>
    <submittedName>
        <fullName evidence="4">Uncharacterized protein</fullName>
    </submittedName>
</protein>
<dbReference type="SMART" id="SM00248">
    <property type="entry name" value="ANK"/>
    <property type="match status" value="9"/>
</dbReference>
<dbReference type="InterPro" id="IPR036770">
    <property type="entry name" value="Ankyrin_rpt-contain_sf"/>
</dbReference>
<evidence type="ECO:0000313" key="4">
    <source>
        <dbReference type="EMBL" id="CUS06767.1"/>
    </source>
</evidence>
<dbReference type="AlphaFoldDB" id="A0A292PJS5"/>
<evidence type="ECO:0000256" key="2">
    <source>
        <dbReference type="ARBA" id="ARBA00023043"/>
    </source>
</evidence>
<accession>A0A292PJS5</accession>
<evidence type="ECO:0000256" key="1">
    <source>
        <dbReference type="ARBA" id="ARBA00022737"/>
    </source>
</evidence>
<dbReference type="Proteomes" id="UP001412239">
    <property type="component" value="Unassembled WGS sequence"/>
</dbReference>
<dbReference type="PROSITE" id="PS50088">
    <property type="entry name" value="ANK_REPEAT"/>
    <property type="match status" value="1"/>
</dbReference>
<dbReference type="EMBL" id="LN891365">
    <property type="protein sequence ID" value="CUS06767.1"/>
    <property type="molecule type" value="Genomic_DNA"/>
</dbReference>
<dbReference type="InterPro" id="IPR002110">
    <property type="entry name" value="Ankyrin_rpt"/>
</dbReference>
<dbReference type="SUPFAM" id="SSF48403">
    <property type="entry name" value="Ankyrin repeat"/>
    <property type="match status" value="2"/>
</dbReference>
<keyword evidence="5" id="KW-1185">Reference proteome</keyword>
<dbReference type="PANTHER" id="PTHR24173">
    <property type="entry name" value="ANKYRIN REPEAT CONTAINING"/>
    <property type="match status" value="1"/>
</dbReference>
<gene>
    <name evidence="4" type="ORF">GSTUAT00009153001</name>
</gene>
<proteinExistence type="predicted"/>
<feature type="repeat" description="ANK" evidence="3">
    <location>
        <begin position="159"/>
        <end position="183"/>
    </location>
</feature>
<reference evidence="4" key="1">
    <citation type="submission" date="2015-10" db="EMBL/GenBank/DDBJ databases">
        <authorList>
            <person name="Regsiter A."/>
            <person name="william w."/>
        </authorList>
    </citation>
    <scope>NUCLEOTIDE SEQUENCE</scope>
    <source>
        <strain evidence="4">Montdore</strain>
    </source>
</reference>
<organism evidence="4 5">
    <name type="scientific">Tuber aestivum</name>
    <name type="common">summer truffle</name>
    <dbReference type="NCBI Taxonomy" id="59557"/>
    <lineage>
        <taxon>Eukaryota</taxon>
        <taxon>Fungi</taxon>
        <taxon>Dikarya</taxon>
        <taxon>Ascomycota</taxon>
        <taxon>Pezizomycotina</taxon>
        <taxon>Pezizomycetes</taxon>
        <taxon>Pezizales</taxon>
        <taxon>Tuberaceae</taxon>
        <taxon>Tuber</taxon>
    </lineage>
</organism>
<keyword evidence="1" id="KW-0677">Repeat</keyword>
<dbReference type="PANTHER" id="PTHR24173:SF74">
    <property type="entry name" value="ANKYRIN REPEAT DOMAIN-CONTAINING PROTEIN 16"/>
    <property type="match status" value="1"/>
</dbReference>
<evidence type="ECO:0000313" key="5">
    <source>
        <dbReference type="Proteomes" id="UP001412239"/>
    </source>
</evidence>
<sequence length="418" mass="45410">MTTSCGVPPDHADSSYSALLTRAVEAESVKVVRFLIGRDDVEVNVESYEYNLNVPLGWKTPLLAAVSSGNAEMVRILLGHPRTDVNLRVHFRYTPIALAASNGNVSVFRLLIQDPRVDPNRFGSSGENPLLNGARSGEISIVRELLADPRVDVNVVSRDLESAIHTAARYGHPHILRLLVEDGRIDVNALSGCGCTPLELAIKGFRSGESADQAARECVRCILSHKSFDPSTKNRWNGTALQVAVSSTTPGISRILLAEGRFDAKAVNDAALNLPFSPSPVKGKCLQGFLRDPRLDVNFRNSGGETILHCAARSDSLGMMWILLEDGRFDFNAINNCLETPLHVAARREQGGLAWLLFMKRGGGGVDVALKNCNGDTALDVAVKGGFQETTLVLRGHEPVHKDGIVQRVNEEICFEPM</sequence>
<dbReference type="Gene3D" id="1.25.40.20">
    <property type="entry name" value="Ankyrin repeat-containing domain"/>
    <property type="match status" value="2"/>
</dbReference>
<dbReference type="PROSITE" id="PS50297">
    <property type="entry name" value="ANK_REP_REGION"/>
    <property type="match status" value="1"/>
</dbReference>
<keyword evidence="2 3" id="KW-0040">ANK repeat</keyword>
<dbReference type="Pfam" id="PF12796">
    <property type="entry name" value="Ank_2"/>
    <property type="match status" value="2"/>
</dbReference>
<evidence type="ECO:0000256" key="3">
    <source>
        <dbReference type="PROSITE-ProRule" id="PRU00023"/>
    </source>
</evidence>
<dbReference type="Pfam" id="PF13637">
    <property type="entry name" value="Ank_4"/>
    <property type="match status" value="1"/>
</dbReference>